<dbReference type="EMBL" id="JABVXQ010000008">
    <property type="protein sequence ID" value="KAF6094819.1"/>
    <property type="molecule type" value="Genomic_DNA"/>
</dbReference>
<dbReference type="AlphaFoldDB" id="A0A834DWG7"/>
<reference evidence="1 2" key="1">
    <citation type="journal article" date="2020" name="Nature">
        <title>Six reference-quality genomes reveal evolution of bat adaptations.</title>
        <authorList>
            <person name="Jebb D."/>
            <person name="Huang Z."/>
            <person name="Pippel M."/>
            <person name="Hughes G.M."/>
            <person name="Lavrichenko K."/>
            <person name="Devanna P."/>
            <person name="Winkler S."/>
            <person name="Jermiin L.S."/>
            <person name="Skirmuntt E.C."/>
            <person name="Katzourakis A."/>
            <person name="Burkitt-Gray L."/>
            <person name="Ray D.A."/>
            <person name="Sullivan K.A.M."/>
            <person name="Roscito J.G."/>
            <person name="Kirilenko B.M."/>
            <person name="Davalos L.M."/>
            <person name="Corthals A.P."/>
            <person name="Power M.L."/>
            <person name="Jones G."/>
            <person name="Ransome R.D."/>
            <person name="Dechmann D.K.N."/>
            <person name="Locatelli A.G."/>
            <person name="Puechmaille S.J."/>
            <person name="Fedrigo O."/>
            <person name="Jarvis E.D."/>
            <person name="Hiller M."/>
            <person name="Vernes S.C."/>
            <person name="Myers E.W."/>
            <person name="Teeling E.C."/>
        </authorList>
    </citation>
    <scope>NUCLEOTIDE SEQUENCE [LARGE SCALE GENOMIC DNA]</scope>
    <source>
        <strain evidence="1">Bat1K_MPI-CBG_1</strain>
    </source>
</reference>
<gene>
    <name evidence="1" type="ORF">HJG60_011909</name>
</gene>
<evidence type="ECO:0000313" key="1">
    <source>
        <dbReference type="EMBL" id="KAF6094819.1"/>
    </source>
</evidence>
<protein>
    <submittedName>
        <fullName evidence="1">Uncharacterized protein</fullName>
    </submittedName>
</protein>
<name>A0A834DWG7_9CHIR</name>
<dbReference type="Proteomes" id="UP000664940">
    <property type="component" value="Unassembled WGS sequence"/>
</dbReference>
<organism evidence="1 2">
    <name type="scientific">Phyllostomus discolor</name>
    <name type="common">pale spear-nosed bat</name>
    <dbReference type="NCBI Taxonomy" id="89673"/>
    <lineage>
        <taxon>Eukaryota</taxon>
        <taxon>Metazoa</taxon>
        <taxon>Chordata</taxon>
        <taxon>Craniata</taxon>
        <taxon>Vertebrata</taxon>
        <taxon>Euteleostomi</taxon>
        <taxon>Mammalia</taxon>
        <taxon>Eutheria</taxon>
        <taxon>Laurasiatheria</taxon>
        <taxon>Chiroptera</taxon>
        <taxon>Yangochiroptera</taxon>
        <taxon>Phyllostomidae</taxon>
        <taxon>Phyllostominae</taxon>
        <taxon>Phyllostomus</taxon>
    </lineage>
</organism>
<comment type="caution">
    <text evidence="1">The sequence shown here is derived from an EMBL/GenBank/DDBJ whole genome shotgun (WGS) entry which is preliminary data.</text>
</comment>
<accession>A0A834DWG7</accession>
<evidence type="ECO:0000313" key="2">
    <source>
        <dbReference type="Proteomes" id="UP000664940"/>
    </source>
</evidence>
<proteinExistence type="predicted"/>
<sequence length="163" mass="17993">MLKFAKYRRIWFGGDVRSELSVSLFPPPAPPPPRTWTWVQAHYGRASRLERPPPSMPDTFCHWSGSSSSELSLSLLLPTSLCVSLHATPSPSLSLPPFLPLCFLFFHPFMHSPACVDNLPRAWTPVGGQAAKLNLVWTIAAPVECAVPTRGPLTRSLNFISTN</sequence>